<dbReference type="SUPFAM" id="SSF56672">
    <property type="entry name" value="DNA/RNA polymerases"/>
    <property type="match status" value="1"/>
</dbReference>
<dbReference type="Pfam" id="PF07727">
    <property type="entry name" value="RVT_2"/>
    <property type="match status" value="2"/>
</dbReference>
<protein>
    <recommendedName>
        <fullName evidence="2">Reverse transcriptase Ty1/copia-type domain-containing protein</fullName>
    </recommendedName>
</protein>
<dbReference type="PANTHER" id="PTHR11439:SF498">
    <property type="entry name" value="DNAK FAMILY PROTEIN"/>
    <property type="match status" value="1"/>
</dbReference>
<organism evidence="3">
    <name type="scientific">Nicotiana tabacum</name>
    <name type="common">Common tobacco</name>
    <dbReference type="NCBI Taxonomy" id="4097"/>
    <lineage>
        <taxon>Eukaryota</taxon>
        <taxon>Viridiplantae</taxon>
        <taxon>Streptophyta</taxon>
        <taxon>Embryophyta</taxon>
        <taxon>Tracheophyta</taxon>
        <taxon>Spermatophyta</taxon>
        <taxon>Magnoliopsida</taxon>
        <taxon>eudicotyledons</taxon>
        <taxon>Gunneridae</taxon>
        <taxon>Pentapetalae</taxon>
        <taxon>asterids</taxon>
        <taxon>lamiids</taxon>
        <taxon>Solanales</taxon>
        <taxon>Solanaceae</taxon>
        <taxon>Nicotianoideae</taxon>
        <taxon>Nicotianeae</taxon>
        <taxon>Nicotiana</taxon>
    </lineage>
</organism>
<dbReference type="RefSeq" id="XP_016500415.1">
    <property type="nucleotide sequence ID" value="XM_016644929.1"/>
</dbReference>
<evidence type="ECO:0000313" key="3">
    <source>
        <dbReference type="RefSeq" id="XP_016500415.1"/>
    </source>
</evidence>
<accession>A0A1S4CGW2</accession>
<dbReference type="PaxDb" id="4097-A0A1S4CGW2"/>
<dbReference type="InterPro" id="IPR013103">
    <property type="entry name" value="RVT_2"/>
</dbReference>
<dbReference type="AlphaFoldDB" id="A0A1S4CGW2"/>
<dbReference type="OrthoDB" id="414945at2759"/>
<dbReference type="CDD" id="cd09272">
    <property type="entry name" value="RNase_HI_RT_Ty1"/>
    <property type="match status" value="1"/>
</dbReference>
<feature type="compositionally biased region" description="Low complexity" evidence="1">
    <location>
        <begin position="101"/>
        <end position="119"/>
    </location>
</feature>
<proteinExistence type="predicted"/>
<dbReference type="InterPro" id="IPR043502">
    <property type="entry name" value="DNA/RNA_pol_sf"/>
</dbReference>
<feature type="domain" description="Reverse transcriptase Ty1/copia-type" evidence="2">
    <location>
        <begin position="412"/>
        <end position="479"/>
    </location>
</feature>
<sequence length="729" mass="80189">MGQQNVATPDAYANVNCAGIAKFFNPFACFVQIDEKSWIMDSGVSEHMTFNKRGPSLKSPLEIGNSYFPFTSEHLYKSFNSTDDDPIHTHLPINGEPTPEPISSNSPISSKHSSPSHLSATPVNSTVHILNFHPPFLHLVLTNAPAPPTTVVRGWGQGRGQGHACSATRAPARAAAEVPPTVPAGVQTPDTPTVTTIPALQETLVPEIIPVIACSVNSSRASGILAPPRSQEPYYAPPVSSAPPVRGSFRGAALQKLLSGRSSGIWSFLQELQKRCTPCFLLPVSPSSFPFHGLSTTNQHLLNALSNIQEPSSYTQATLHPGWQEAMTKEIAALEFNKTWEILELPPGRKALPCKWVYKVKQYSDGSIERLNSILVIRGDIQQEGIDFTEIFSHVVKMTTITCILSIAIKKGNDMDELHTLKMFLYQEFKIKDFGDLHFFLGMEVLREASRLILCQRKFTLDFLEEFGSLHCSPVSSPLDPTVKLLAKTGKALPSPTLYRHLLVHHLSQYMQDPRKPHLHAALRVLRYLLKDVAGLGLFMTTSLSFHLIAFCDSDWGTCPEIRKLVSGLFISLGGSPISWKSKKQTSISLSSVEAEFRSMRHVVAELTWLVRLFEDLSIPISFPVPLHSDSQATIHIAKNPIFRERTKHVEIDRHFVRQQFIAGLISLSFVRSSSHLADLFTKPLAGPSHHHLLGKLGVLSSPSNLRRCVGDGGSNGVSLESSTVVQGG</sequence>
<reference evidence="3" key="1">
    <citation type="submission" date="2025-08" db="UniProtKB">
        <authorList>
            <consortium name="RefSeq"/>
        </authorList>
    </citation>
    <scope>IDENTIFICATION</scope>
</reference>
<evidence type="ECO:0000259" key="2">
    <source>
        <dbReference type="Pfam" id="PF07727"/>
    </source>
</evidence>
<dbReference type="KEGG" id="nta:107818870"/>
<gene>
    <name evidence="3" type="primary">LOC107818870</name>
</gene>
<dbReference type="STRING" id="4097.A0A1S4CGW2"/>
<feature type="region of interest" description="Disordered" evidence="1">
    <location>
        <begin position="86"/>
        <end position="120"/>
    </location>
</feature>
<evidence type="ECO:0000256" key="1">
    <source>
        <dbReference type="SAM" id="MobiDB-lite"/>
    </source>
</evidence>
<name>A0A1S4CGW2_TOBAC</name>
<feature type="domain" description="Reverse transcriptase Ty1/copia-type" evidence="2">
    <location>
        <begin position="337"/>
        <end position="411"/>
    </location>
</feature>
<dbReference type="PANTHER" id="PTHR11439">
    <property type="entry name" value="GAG-POL-RELATED RETROTRANSPOSON"/>
    <property type="match status" value="1"/>
</dbReference>